<dbReference type="Pfam" id="PF01977">
    <property type="entry name" value="UbiD"/>
    <property type="match status" value="1"/>
</dbReference>
<organism evidence="4 5">
    <name type="scientific">Paenibacillus albiflavus</name>
    <dbReference type="NCBI Taxonomy" id="2545760"/>
    <lineage>
        <taxon>Bacteria</taxon>
        <taxon>Bacillati</taxon>
        <taxon>Bacillota</taxon>
        <taxon>Bacilli</taxon>
        <taxon>Bacillales</taxon>
        <taxon>Paenibacillaceae</taxon>
        <taxon>Paenibacillus</taxon>
    </lineage>
</organism>
<proteinExistence type="predicted"/>
<protein>
    <submittedName>
        <fullName evidence="4">UbiD family decarboxylase</fullName>
    </submittedName>
</protein>
<dbReference type="OrthoDB" id="9809841at2"/>
<dbReference type="Proteomes" id="UP000295418">
    <property type="component" value="Unassembled WGS sequence"/>
</dbReference>
<dbReference type="GO" id="GO:0016831">
    <property type="term" value="F:carboxy-lyase activity"/>
    <property type="evidence" value="ECO:0007669"/>
    <property type="project" value="InterPro"/>
</dbReference>
<dbReference type="InterPro" id="IPR002830">
    <property type="entry name" value="UbiD"/>
</dbReference>
<keyword evidence="5" id="KW-1185">Reference proteome</keyword>
<dbReference type="AlphaFoldDB" id="A0A4R4EBI4"/>
<sequence length="625" mass="69827">MYRSYFLEIGVIRVKYRNLEECILDLEKHGHLVRIREEVDPNLEMAAIHMKVYAAHGPALLFENVKGSKFPAVSNLFGTIERSKFIFRNTWDSTQKVIALRNDPIKALKNPFKYLGTGLAARTALPLKQITGSPAGFKEIQIADLPLIKHWQGDGGAFVTLPQVYSEDPEKPGIMNSNLGMYRVQLTGNDYEVNKEVGIHYQIHRGIGIHQDKANKLGKPLKVSIFIGGPPAHTLSAIMPLPEGMSELTFAGLLSGKHFRYSYVDGYCISNDADFVITGEIPPNETKPEGPFGDHLGYYSLIHEFPVMKVHKVYAKNNAIFPFTVVGRPPQEDTAFGELIHELTGSAIRQEIPGVKEVHAVDAAGVHPLLFAIGSERYTPYQQVKQPMEILTQANRILGTGQLSLAKFLFIAAEEKEPVSTHRMEEFLAYILERIDLQRDIHFQTNTTIDTLDYSGTGFNTGSKVVFAAVGDKKRELCKEVPEQLQGLNEFENVNFIMPGVVAVQGPNFTTYQNAELEIAKLCDEIQSRGTLDSCPMIILCDDSEFLSATIDNFLWVTFTRSNPSHDMYGVNSHFDFKHWACDNVIIDARTKPHQAPPLIPDPTVEERIKRVFDQGGSLAGIVKV</sequence>
<comment type="caution">
    <text evidence="4">The sequence shown here is derived from an EMBL/GenBank/DDBJ whole genome shotgun (WGS) entry which is preliminary data.</text>
</comment>
<dbReference type="Pfam" id="PF20696">
    <property type="entry name" value="UbiD_C"/>
    <property type="match status" value="1"/>
</dbReference>
<feature type="domain" description="3-octaprenyl-4-hydroxybenzoate carboxy-lyase-like Rift-related" evidence="1">
    <location>
        <begin position="138"/>
        <end position="329"/>
    </location>
</feature>
<dbReference type="EMBL" id="SKFG01000021">
    <property type="protein sequence ID" value="TCZ75255.1"/>
    <property type="molecule type" value="Genomic_DNA"/>
</dbReference>
<feature type="domain" description="3-octaprenyl-4-hydroxybenzoate carboxy-lyase-like C-terminal" evidence="3">
    <location>
        <begin position="336"/>
        <end position="469"/>
    </location>
</feature>
<dbReference type="SUPFAM" id="SSF143968">
    <property type="entry name" value="UbiD C-terminal domain-like"/>
    <property type="match status" value="2"/>
</dbReference>
<dbReference type="PANTHER" id="PTHR30108:SF7">
    <property type="entry name" value="3-POLYPRENYL-4-HYDROXYBENZOATE DECARBOXYLASE"/>
    <property type="match status" value="1"/>
</dbReference>
<feature type="domain" description="3-octaprenyl-4-hydroxybenzoate carboxy-lyase-like N-terminal" evidence="2">
    <location>
        <begin position="24"/>
        <end position="98"/>
    </location>
</feature>
<evidence type="ECO:0000313" key="4">
    <source>
        <dbReference type="EMBL" id="TCZ75255.1"/>
    </source>
</evidence>
<dbReference type="InterPro" id="IPR049381">
    <property type="entry name" value="UbiD-like_C"/>
</dbReference>
<evidence type="ECO:0000259" key="2">
    <source>
        <dbReference type="Pfam" id="PF20695"/>
    </source>
</evidence>
<evidence type="ECO:0000313" key="5">
    <source>
        <dbReference type="Proteomes" id="UP000295418"/>
    </source>
</evidence>
<evidence type="ECO:0000259" key="3">
    <source>
        <dbReference type="Pfam" id="PF20696"/>
    </source>
</evidence>
<name>A0A4R4EBI4_9BACL</name>
<dbReference type="PANTHER" id="PTHR30108">
    <property type="entry name" value="3-OCTAPRENYL-4-HYDROXYBENZOATE CARBOXY-LYASE-RELATED"/>
    <property type="match status" value="1"/>
</dbReference>
<dbReference type="InterPro" id="IPR049383">
    <property type="entry name" value="UbiD-like_N"/>
</dbReference>
<dbReference type="NCBIfam" id="TIGR00148">
    <property type="entry name" value="UbiD family decarboxylase"/>
    <property type="match status" value="1"/>
</dbReference>
<dbReference type="SUPFAM" id="SSF50475">
    <property type="entry name" value="FMN-binding split barrel"/>
    <property type="match status" value="1"/>
</dbReference>
<dbReference type="Gene3D" id="3.40.1670.10">
    <property type="entry name" value="UbiD C-terminal domain-like"/>
    <property type="match status" value="1"/>
</dbReference>
<accession>A0A4R4EBI4</accession>
<evidence type="ECO:0000259" key="1">
    <source>
        <dbReference type="Pfam" id="PF01977"/>
    </source>
</evidence>
<reference evidence="4 5" key="1">
    <citation type="submission" date="2019-03" db="EMBL/GenBank/DDBJ databases">
        <authorList>
            <person name="Kim M.K.M."/>
        </authorList>
    </citation>
    <scope>NUCLEOTIDE SEQUENCE [LARGE SCALE GENOMIC DNA]</scope>
    <source>
        <strain evidence="4 5">18JY21-1</strain>
    </source>
</reference>
<dbReference type="Pfam" id="PF20695">
    <property type="entry name" value="UbiD_N"/>
    <property type="match status" value="1"/>
</dbReference>
<dbReference type="InterPro" id="IPR048304">
    <property type="entry name" value="UbiD_Rift_dom"/>
</dbReference>
<gene>
    <name evidence="4" type="ORF">E0485_17830</name>
</gene>
<dbReference type="GO" id="GO:0005737">
    <property type="term" value="C:cytoplasm"/>
    <property type="evidence" value="ECO:0007669"/>
    <property type="project" value="TreeGrafter"/>
</dbReference>